<dbReference type="EMBL" id="CP065959">
    <property type="protein sequence ID" value="QQC87275.1"/>
    <property type="molecule type" value="Genomic_DNA"/>
</dbReference>
<reference evidence="2 3" key="1">
    <citation type="submission" date="2020-12" db="EMBL/GenBank/DDBJ databases">
        <title>Identification and biosynthesis of polyene macrolides produced by Streptomyces alfalfae Men-myco-93-63.</title>
        <authorList>
            <person name="Liu D."/>
            <person name="Li Y."/>
            <person name="Liu L."/>
            <person name="Han X."/>
            <person name="Shen F."/>
        </authorList>
    </citation>
    <scope>NUCLEOTIDE SEQUENCE [LARGE SCALE GENOMIC DNA]</scope>
    <source>
        <strain evidence="2 3">Men-myco-93-63</strain>
    </source>
</reference>
<protein>
    <submittedName>
        <fullName evidence="2">Uncharacterized protein</fullName>
    </submittedName>
</protein>
<proteinExistence type="predicted"/>
<evidence type="ECO:0000256" key="1">
    <source>
        <dbReference type="SAM" id="Phobius"/>
    </source>
</evidence>
<organism evidence="2 3">
    <name type="scientific">Streptomyces alfalfae</name>
    <dbReference type="NCBI Taxonomy" id="1642299"/>
    <lineage>
        <taxon>Bacteria</taxon>
        <taxon>Bacillati</taxon>
        <taxon>Actinomycetota</taxon>
        <taxon>Actinomycetes</taxon>
        <taxon>Kitasatosporales</taxon>
        <taxon>Streptomycetaceae</taxon>
        <taxon>Streptomyces</taxon>
    </lineage>
</organism>
<name>A0A7T4TVW0_9ACTN</name>
<evidence type="ECO:0000313" key="2">
    <source>
        <dbReference type="EMBL" id="QQC87275.1"/>
    </source>
</evidence>
<dbReference type="Proteomes" id="UP000596130">
    <property type="component" value="Chromosome"/>
</dbReference>
<feature type="transmembrane region" description="Helical" evidence="1">
    <location>
        <begin position="45"/>
        <end position="64"/>
    </location>
</feature>
<evidence type="ECO:0000313" key="3">
    <source>
        <dbReference type="Proteomes" id="UP000596130"/>
    </source>
</evidence>
<dbReference type="RefSeq" id="WP_062770190.1">
    <property type="nucleotide sequence ID" value="NZ_CP060742.1"/>
</dbReference>
<accession>A0A7T4TVW0</accession>
<keyword evidence="1" id="KW-0812">Transmembrane</keyword>
<keyword evidence="1" id="KW-0472">Membrane</keyword>
<keyword evidence="1" id="KW-1133">Transmembrane helix</keyword>
<sequence>MNQNPPPEHRHLLTPRAALVILFAVLTALGVGALTVAAGQTLAEAVLAGGGALGGALLLFNQVIGNDG</sequence>
<feature type="transmembrane region" description="Helical" evidence="1">
    <location>
        <begin position="17"/>
        <end position="38"/>
    </location>
</feature>
<dbReference type="AlphaFoldDB" id="A0A7T4TVW0"/>
<gene>
    <name evidence="2" type="ORF">I8755_01750</name>
</gene>